<dbReference type="CDD" id="cd02196">
    <property type="entry name" value="PurM"/>
    <property type="match status" value="1"/>
</dbReference>
<dbReference type="InterPro" id="IPR037123">
    <property type="entry name" value="PRibGlycinamide_synth_C_sf"/>
</dbReference>
<dbReference type="SUPFAM" id="SSF55326">
    <property type="entry name" value="PurM N-terminal domain-like"/>
    <property type="match status" value="1"/>
</dbReference>
<evidence type="ECO:0000259" key="12">
    <source>
        <dbReference type="PROSITE" id="PS50975"/>
    </source>
</evidence>
<dbReference type="Gene3D" id="3.90.600.10">
    <property type="entry name" value="Phosphoribosylglycinamide synthetase, C-terminal domain"/>
    <property type="match status" value="1"/>
</dbReference>
<dbReference type="InterPro" id="IPR020561">
    <property type="entry name" value="PRibGlycinamid_synth_ATP-grasp"/>
</dbReference>
<name>A0ABM1L382_GEKJA</name>
<evidence type="ECO:0000256" key="11">
    <source>
        <dbReference type="PROSITE-ProRule" id="PRU00409"/>
    </source>
</evidence>
<dbReference type="InterPro" id="IPR020562">
    <property type="entry name" value="PRibGlycinamide_synth_N"/>
</dbReference>
<gene>
    <name evidence="14" type="primary">LOC107121922</name>
</gene>
<dbReference type="Pfam" id="PF00551">
    <property type="entry name" value="Formyl_trans_N"/>
    <property type="match status" value="1"/>
</dbReference>
<dbReference type="Gene3D" id="3.30.1490.20">
    <property type="entry name" value="ATP-grasp fold, A domain"/>
    <property type="match status" value="1"/>
</dbReference>
<dbReference type="Pfam" id="PF00586">
    <property type="entry name" value="AIRS"/>
    <property type="match status" value="1"/>
</dbReference>
<evidence type="ECO:0000256" key="4">
    <source>
        <dbReference type="ARBA" id="ARBA00022598"/>
    </source>
</evidence>
<keyword evidence="13" id="KW-1185">Reference proteome</keyword>
<evidence type="ECO:0000256" key="2">
    <source>
        <dbReference type="ARBA" id="ARBA00005174"/>
    </source>
</evidence>
<dbReference type="PROSITE" id="PS50975">
    <property type="entry name" value="ATP_GRASP"/>
    <property type="match status" value="1"/>
</dbReference>
<evidence type="ECO:0000313" key="14">
    <source>
        <dbReference type="RefSeq" id="XP_015280419.1"/>
    </source>
</evidence>
<comment type="pathway">
    <text evidence="1">Purine metabolism; IMP biosynthesis via de novo pathway; 5-amino-1-(5-phospho-D-ribosyl)imidazole from N(2)-formyl-N(1)-(5-phospho-D-ribosyl)glycinamide: step 2/2.</text>
</comment>
<dbReference type="InterPro" id="IPR002376">
    <property type="entry name" value="Formyl_transf_N"/>
</dbReference>
<dbReference type="Gene3D" id="3.40.50.20">
    <property type="match status" value="1"/>
</dbReference>
<dbReference type="InterPro" id="IPR013815">
    <property type="entry name" value="ATP_grasp_subdomain_1"/>
</dbReference>
<keyword evidence="4" id="KW-0436">Ligase</keyword>
<dbReference type="InterPro" id="IPR010918">
    <property type="entry name" value="PurM-like_C_dom"/>
</dbReference>
<dbReference type="NCBIfam" id="TIGR00878">
    <property type="entry name" value="purM"/>
    <property type="match status" value="1"/>
</dbReference>
<evidence type="ECO:0000256" key="10">
    <source>
        <dbReference type="ARBA" id="ARBA00023268"/>
    </source>
</evidence>
<dbReference type="Gene3D" id="3.40.50.170">
    <property type="entry name" value="Formyl transferase, N-terminal domain"/>
    <property type="match status" value="1"/>
</dbReference>
<dbReference type="RefSeq" id="XP_015280419.1">
    <property type="nucleotide sequence ID" value="XM_015424933.1"/>
</dbReference>
<dbReference type="Pfam" id="PF02844">
    <property type="entry name" value="GARS_N"/>
    <property type="match status" value="1"/>
</dbReference>
<dbReference type="SUPFAM" id="SSF53328">
    <property type="entry name" value="Formyltransferase"/>
    <property type="match status" value="1"/>
</dbReference>
<dbReference type="PANTHER" id="PTHR10520:SF12">
    <property type="entry name" value="TRIFUNCTIONAL PURINE BIOSYNTHETIC PROTEIN ADENOSINE-3"/>
    <property type="match status" value="1"/>
</dbReference>
<evidence type="ECO:0000256" key="3">
    <source>
        <dbReference type="ARBA" id="ARBA00007423"/>
    </source>
</evidence>
<dbReference type="InterPro" id="IPR036676">
    <property type="entry name" value="PurM-like_C_sf"/>
</dbReference>
<dbReference type="Gene3D" id="3.30.1330.10">
    <property type="entry name" value="PurM-like, N-terminal domain"/>
    <property type="match status" value="1"/>
</dbReference>
<evidence type="ECO:0000256" key="1">
    <source>
        <dbReference type="ARBA" id="ARBA00004686"/>
    </source>
</evidence>
<evidence type="ECO:0000256" key="8">
    <source>
        <dbReference type="ARBA" id="ARBA00022840"/>
    </source>
</evidence>
<dbReference type="SUPFAM" id="SSF51246">
    <property type="entry name" value="Rudiment single hybrid motif"/>
    <property type="match status" value="1"/>
</dbReference>
<evidence type="ECO:0000256" key="6">
    <source>
        <dbReference type="ARBA" id="ARBA00022741"/>
    </source>
</evidence>
<comment type="pathway">
    <text evidence="2">Purine metabolism; IMP biosynthesis via de novo pathway; N(1)-(5-phospho-D-ribosyl)glycinamide from 5-phospho-alpha-D-ribose 1-diphosphate: step 2/2.</text>
</comment>
<dbReference type="InterPro" id="IPR020560">
    <property type="entry name" value="PRibGlycinamide_synth_C-dom"/>
</dbReference>
<dbReference type="SUPFAM" id="SSF52440">
    <property type="entry name" value="PreATP-grasp domain"/>
    <property type="match status" value="1"/>
</dbReference>
<dbReference type="InterPro" id="IPR036921">
    <property type="entry name" value="PurM-like_N_sf"/>
</dbReference>
<feature type="domain" description="ATP-grasp" evidence="12">
    <location>
        <begin position="111"/>
        <end position="317"/>
    </location>
</feature>
<dbReference type="Gene3D" id="3.90.650.10">
    <property type="entry name" value="PurM-like C-terminal domain"/>
    <property type="match status" value="1"/>
</dbReference>
<evidence type="ECO:0000256" key="7">
    <source>
        <dbReference type="ARBA" id="ARBA00022755"/>
    </source>
</evidence>
<keyword evidence="7" id="KW-0658">Purine biosynthesis</keyword>
<dbReference type="InterPro" id="IPR036477">
    <property type="entry name" value="Formyl_transf_N_sf"/>
</dbReference>
<dbReference type="Pfam" id="PF02843">
    <property type="entry name" value="GARS_C"/>
    <property type="match status" value="1"/>
</dbReference>
<keyword evidence="9" id="KW-0464">Manganese</keyword>
<dbReference type="InterPro" id="IPR011761">
    <property type="entry name" value="ATP-grasp"/>
</dbReference>
<dbReference type="Gene3D" id="3.30.470.20">
    <property type="entry name" value="ATP-grasp fold, B domain"/>
    <property type="match status" value="1"/>
</dbReference>
<dbReference type="Pfam" id="PF02769">
    <property type="entry name" value="AIRS_C"/>
    <property type="match status" value="1"/>
</dbReference>
<dbReference type="Pfam" id="PF01071">
    <property type="entry name" value="GARS_A"/>
    <property type="match status" value="1"/>
</dbReference>
<dbReference type="InterPro" id="IPR016185">
    <property type="entry name" value="PreATP-grasp_dom_sf"/>
</dbReference>
<reference evidence="14" key="1">
    <citation type="submission" date="2025-08" db="UniProtKB">
        <authorList>
            <consortium name="RefSeq"/>
        </authorList>
    </citation>
    <scope>IDENTIFICATION</scope>
</reference>
<dbReference type="SUPFAM" id="SSF56042">
    <property type="entry name" value="PurM C-terminal domain-like"/>
    <property type="match status" value="1"/>
</dbReference>
<evidence type="ECO:0000256" key="9">
    <source>
        <dbReference type="ARBA" id="ARBA00023211"/>
    </source>
</evidence>
<keyword evidence="5" id="KW-0479">Metal-binding</keyword>
<dbReference type="InterPro" id="IPR016188">
    <property type="entry name" value="PurM-like_N"/>
</dbReference>
<dbReference type="HAMAP" id="MF_00741">
    <property type="entry name" value="AIRS"/>
    <property type="match status" value="1"/>
</dbReference>
<dbReference type="InterPro" id="IPR000115">
    <property type="entry name" value="PRibGlycinamide_synth"/>
</dbReference>
<accession>A0ABM1L382</accession>
<dbReference type="HAMAP" id="MF_00138">
    <property type="entry name" value="GARS"/>
    <property type="match status" value="1"/>
</dbReference>
<dbReference type="SMART" id="SM01209">
    <property type="entry name" value="GARS_A"/>
    <property type="match status" value="1"/>
</dbReference>
<protein>
    <submittedName>
        <fullName evidence="14">Trifunctional purine biosynthetic protein adenosine-3-like</fullName>
    </submittedName>
</protein>
<dbReference type="SUPFAM" id="SSF56059">
    <property type="entry name" value="Glutathione synthetase ATP-binding domain-like"/>
    <property type="match status" value="1"/>
</dbReference>
<evidence type="ECO:0000313" key="13">
    <source>
        <dbReference type="Proteomes" id="UP000694871"/>
    </source>
</evidence>
<evidence type="ECO:0000256" key="5">
    <source>
        <dbReference type="ARBA" id="ARBA00022723"/>
    </source>
</evidence>
<dbReference type="InterPro" id="IPR004733">
    <property type="entry name" value="PurM_cligase"/>
</dbReference>
<comment type="similarity">
    <text evidence="3">In the N-terminal section; belongs to the GARS family.</text>
</comment>
<keyword evidence="6 11" id="KW-0547">Nucleotide-binding</keyword>
<keyword evidence="10" id="KW-0511">Multifunctional enzyme</keyword>
<dbReference type="Proteomes" id="UP000694871">
    <property type="component" value="Unplaced"/>
</dbReference>
<sequence>MADRVLVLGSGGREHALAWQLAHSPHVKQVLVAPGNAGTANSGKISNSAVLISNPTILAQFCKDHNIGLVIAGPEALLAAGIVDDLVAAGVRCFGPTAKAAQLGTNRSLANTFLDRHGIPTAKWRAFTNPQEACTFITSADFPALVVRPSSLGPQKEVILTSSTEESCKAVQEILQDNVFGNTGETVIIEELLTGEEVSCLCFVDGVTFATMPPIQVQKQLLDGDQGPSTVGMGAYGPVSQISEVLLEKIKGTLRHILVSMKKEGMSYAGVLQIDLILTKDSMKVISFSCHFGDPQCQVVLPLLKSDLYEVIRDTINGRLHDSTLVWADDCTAVSVVMASEGYPECYNEGREITGLLQAKELGLEVFHGATTIKDDKVMINGGRILTVTALKNDLTSALEAAYKGLAAIYFQGAVYRKDVGYQAMKFLRQSVSPSYKEKITDSIACSVLFQPPKLLTVSGSRSGSHKQQGGVPGLFDLRASGYSDPILVSQTKGIGTKLKVAQLCNKHDKVGQDLVAMCVNDLLCQGAEPLFLDYCICGKPDDGVAQTITEGIAEACKLAGCTILGRDTNEMAGMYSPGEYNLVGFAVGAVERGMKLPQEERIADGDVLIGIASSGLHTQGFSLVREIILTSSLHYFSPVSGGCGAQTLGEQLLTPSKIYSKVLLPVLRSGNVKAFIHVAEGGLLGRFPQILSEQFSIILDAHNWKIPDIFSWLQEVGGLSEREMAQMFNCGIGAVLVVQKELARNVLKDVQNHEDAWLIGKVIRNLAGCPQIEIKNLREVLQQNRSPFLQTVSDGGRLLWATGTKRKVKVAVLISGTEPASCAEVVLVIASRSGVEELKTASRAGIPTRVIDHKLYGSRSEYDGTIDSVLEEFSIELICLAGFVRVLSNNFLKKWNGKILSTYPSLSPLTKGSNVHRQTLPAADKATGCTVHFVLADPSLEAVIVQEPASVKAEDTEETVSQKVKEAEGRAFPVALQLVASGMVQLGADGKTCWKRESWLLIRQNERHGCSSSHTLQ</sequence>
<dbReference type="PANTHER" id="PTHR10520">
    <property type="entry name" value="TRIFUNCTIONAL PURINE BIOSYNTHETIC PROTEIN ADENOSINE-3-RELATED"/>
    <property type="match status" value="1"/>
</dbReference>
<dbReference type="GeneID" id="107121922"/>
<dbReference type="SMART" id="SM01210">
    <property type="entry name" value="GARS_C"/>
    <property type="match status" value="1"/>
</dbReference>
<dbReference type="InterPro" id="IPR011054">
    <property type="entry name" value="Rudment_hybrid_motif"/>
</dbReference>
<dbReference type="NCBIfam" id="TIGR00877">
    <property type="entry name" value="purD"/>
    <property type="match status" value="1"/>
</dbReference>
<proteinExistence type="inferred from homology"/>
<keyword evidence="8 11" id="KW-0067">ATP-binding</keyword>
<organism evidence="13 14">
    <name type="scientific">Gekko japonicus</name>
    <name type="common">Schlegel's Japanese gecko</name>
    <dbReference type="NCBI Taxonomy" id="146911"/>
    <lineage>
        <taxon>Eukaryota</taxon>
        <taxon>Metazoa</taxon>
        <taxon>Chordata</taxon>
        <taxon>Craniata</taxon>
        <taxon>Vertebrata</taxon>
        <taxon>Euteleostomi</taxon>
        <taxon>Lepidosauria</taxon>
        <taxon>Squamata</taxon>
        <taxon>Bifurcata</taxon>
        <taxon>Gekkota</taxon>
        <taxon>Gekkonidae</taxon>
        <taxon>Gekkoninae</taxon>
        <taxon>Gekko</taxon>
    </lineage>
</organism>